<keyword evidence="2" id="KW-0472">Membrane</keyword>
<evidence type="ECO:0000256" key="1">
    <source>
        <dbReference type="SAM" id="MobiDB-lite"/>
    </source>
</evidence>
<feature type="region of interest" description="Disordered" evidence="1">
    <location>
        <begin position="96"/>
        <end position="129"/>
    </location>
</feature>
<protein>
    <submittedName>
        <fullName evidence="3">Uncharacterized protein</fullName>
    </submittedName>
</protein>
<comment type="caution">
    <text evidence="3">The sequence shown here is derived from an EMBL/GenBank/DDBJ whole genome shotgun (WGS) entry which is preliminary data.</text>
</comment>
<reference evidence="3" key="1">
    <citation type="submission" date="2023-03" db="EMBL/GenBank/DDBJ databases">
        <title>Massive genome expansion in bonnet fungi (Mycena s.s.) driven by repeated elements and novel gene families across ecological guilds.</title>
        <authorList>
            <consortium name="Lawrence Berkeley National Laboratory"/>
            <person name="Harder C.B."/>
            <person name="Miyauchi S."/>
            <person name="Viragh M."/>
            <person name="Kuo A."/>
            <person name="Thoen E."/>
            <person name="Andreopoulos B."/>
            <person name="Lu D."/>
            <person name="Skrede I."/>
            <person name="Drula E."/>
            <person name="Henrissat B."/>
            <person name="Morin E."/>
            <person name="Kohler A."/>
            <person name="Barry K."/>
            <person name="LaButti K."/>
            <person name="Morin E."/>
            <person name="Salamov A."/>
            <person name="Lipzen A."/>
            <person name="Mereny Z."/>
            <person name="Hegedus B."/>
            <person name="Baldrian P."/>
            <person name="Stursova M."/>
            <person name="Weitz H."/>
            <person name="Taylor A."/>
            <person name="Grigoriev I.V."/>
            <person name="Nagy L.G."/>
            <person name="Martin F."/>
            <person name="Kauserud H."/>
        </authorList>
    </citation>
    <scope>NUCLEOTIDE SEQUENCE</scope>
    <source>
        <strain evidence="3">CBHHK182m</strain>
    </source>
</reference>
<name>A0AAD7JDI0_9AGAR</name>
<dbReference type="Proteomes" id="UP001215598">
    <property type="component" value="Unassembled WGS sequence"/>
</dbReference>
<feature type="transmembrane region" description="Helical" evidence="2">
    <location>
        <begin position="6"/>
        <end position="23"/>
    </location>
</feature>
<evidence type="ECO:0000313" key="4">
    <source>
        <dbReference type="Proteomes" id="UP001215598"/>
    </source>
</evidence>
<accession>A0AAD7JDI0</accession>
<dbReference type="EMBL" id="JARKIB010000033">
    <property type="protein sequence ID" value="KAJ7762113.1"/>
    <property type="molecule type" value="Genomic_DNA"/>
</dbReference>
<evidence type="ECO:0000256" key="2">
    <source>
        <dbReference type="SAM" id="Phobius"/>
    </source>
</evidence>
<keyword evidence="4" id="KW-1185">Reference proteome</keyword>
<feature type="compositionally biased region" description="Low complexity" evidence="1">
    <location>
        <begin position="99"/>
        <end position="118"/>
    </location>
</feature>
<dbReference type="AlphaFoldDB" id="A0AAD7JDI0"/>
<proteinExistence type="predicted"/>
<keyword evidence="2" id="KW-1133">Transmembrane helix</keyword>
<organism evidence="3 4">
    <name type="scientific">Mycena metata</name>
    <dbReference type="NCBI Taxonomy" id="1033252"/>
    <lineage>
        <taxon>Eukaryota</taxon>
        <taxon>Fungi</taxon>
        <taxon>Dikarya</taxon>
        <taxon>Basidiomycota</taxon>
        <taxon>Agaricomycotina</taxon>
        <taxon>Agaricomycetes</taxon>
        <taxon>Agaricomycetidae</taxon>
        <taxon>Agaricales</taxon>
        <taxon>Marasmiineae</taxon>
        <taxon>Mycenaceae</taxon>
        <taxon>Mycena</taxon>
    </lineage>
</organism>
<feature type="compositionally biased region" description="Basic and acidic residues" evidence="1">
    <location>
        <begin position="53"/>
        <end position="68"/>
    </location>
</feature>
<keyword evidence="2" id="KW-0812">Transmembrane</keyword>
<evidence type="ECO:0000313" key="3">
    <source>
        <dbReference type="EMBL" id="KAJ7762113.1"/>
    </source>
</evidence>
<gene>
    <name evidence="3" type="ORF">B0H16DRAFT_1529718</name>
</gene>
<sequence length="151" mass="17285">MSWAIWRSILFPFFIQIIDMAFVRKRKSSRQRVIERKGVWGGEEGCAIGGCQRDPHRGRGSEHLHTRESPSIAPSDNAARNVLTDAANVFQEAMRRIHSSPSSSSLPRSPLFTLPRSPTHALHSQTLPTRRGNVRELELATARWRRRYSQR</sequence>
<feature type="region of interest" description="Disordered" evidence="1">
    <location>
        <begin position="51"/>
        <end position="77"/>
    </location>
</feature>